<dbReference type="SMART" id="SM00382">
    <property type="entry name" value="AAA"/>
    <property type="match status" value="2"/>
</dbReference>
<evidence type="ECO:0000256" key="9">
    <source>
        <dbReference type="SAM" id="Coils"/>
    </source>
</evidence>
<feature type="region of interest" description="Disordered" evidence="10">
    <location>
        <begin position="195"/>
        <end position="214"/>
    </location>
</feature>
<accession>A0A4R0RXG3</accession>
<dbReference type="InterPro" id="IPR011527">
    <property type="entry name" value="ABC1_TM_dom"/>
</dbReference>
<protein>
    <recommendedName>
        <fullName evidence="16">P-loop containing nucleoside triphosphate hydrolase protein</fullName>
    </recommendedName>
</protein>
<feature type="transmembrane region" description="Helical" evidence="11">
    <location>
        <begin position="1029"/>
        <end position="1054"/>
    </location>
</feature>
<dbReference type="GO" id="GO:0140359">
    <property type="term" value="F:ABC-type transporter activity"/>
    <property type="evidence" value="ECO:0007669"/>
    <property type="project" value="InterPro"/>
</dbReference>
<dbReference type="PROSITE" id="PS50893">
    <property type="entry name" value="ABC_TRANSPORTER_2"/>
    <property type="match status" value="2"/>
</dbReference>
<keyword evidence="7 11" id="KW-1133">Transmembrane helix</keyword>
<dbReference type="CDD" id="cd18604">
    <property type="entry name" value="ABC_6TM_VMR1_D2_like"/>
    <property type="match status" value="1"/>
</dbReference>
<dbReference type="SUPFAM" id="SSF90123">
    <property type="entry name" value="ABC transporter transmembrane region"/>
    <property type="match status" value="2"/>
</dbReference>
<dbReference type="SUPFAM" id="SSF52540">
    <property type="entry name" value="P-loop containing nucleoside triphosphate hydrolases"/>
    <property type="match status" value="2"/>
</dbReference>
<keyword evidence="6" id="KW-0067">ATP-binding</keyword>
<evidence type="ECO:0000256" key="8">
    <source>
        <dbReference type="ARBA" id="ARBA00023136"/>
    </source>
</evidence>
<dbReference type="InterPro" id="IPR036640">
    <property type="entry name" value="ABC1_TM_sf"/>
</dbReference>
<keyword evidence="15" id="KW-1185">Reference proteome</keyword>
<keyword evidence="3 11" id="KW-0812">Transmembrane</keyword>
<dbReference type="Pfam" id="PF00664">
    <property type="entry name" value="ABC_membrane"/>
    <property type="match status" value="2"/>
</dbReference>
<feature type="transmembrane region" description="Helical" evidence="11">
    <location>
        <begin position="383"/>
        <end position="404"/>
    </location>
</feature>
<gene>
    <name evidence="14" type="ORF">EIP91_009695</name>
</gene>
<feature type="transmembrane region" description="Helical" evidence="11">
    <location>
        <begin position="848"/>
        <end position="873"/>
    </location>
</feature>
<evidence type="ECO:0000256" key="10">
    <source>
        <dbReference type="SAM" id="MobiDB-lite"/>
    </source>
</evidence>
<evidence type="ECO:0000256" key="2">
    <source>
        <dbReference type="ARBA" id="ARBA00022448"/>
    </source>
</evidence>
<dbReference type="InterPro" id="IPR027417">
    <property type="entry name" value="P-loop_NTPase"/>
</dbReference>
<keyword evidence="4" id="KW-0677">Repeat</keyword>
<evidence type="ECO:0000259" key="12">
    <source>
        <dbReference type="PROSITE" id="PS50893"/>
    </source>
</evidence>
<evidence type="ECO:0000256" key="1">
    <source>
        <dbReference type="ARBA" id="ARBA00004141"/>
    </source>
</evidence>
<feature type="transmembrane region" description="Helical" evidence="11">
    <location>
        <begin position="985"/>
        <end position="1008"/>
    </location>
</feature>
<reference evidence="14 15" key="1">
    <citation type="submission" date="2018-11" db="EMBL/GenBank/DDBJ databases">
        <title>Genome assembly of Steccherinum ochraceum LE-BIN_3174, the white-rot fungus of the Steccherinaceae family (The Residual Polyporoid clade, Polyporales, Basidiomycota).</title>
        <authorList>
            <person name="Fedorova T.V."/>
            <person name="Glazunova O.A."/>
            <person name="Landesman E.O."/>
            <person name="Moiseenko K.V."/>
            <person name="Psurtseva N.V."/>
            <person name="Savinova O.S."/>
            <person name="Shakhova N.V."/>
            <person name="Tyazhelova T.V."/>
            <person name="Vasina D.V."/>
        </authorList>
    </citation>
    <scope>NUCLEOTIDE SEQUENCE [LARGE SCALE GENOMIC DNA]</scope>
    <source>
        <strain evidence="14 15">LE-BIN_3174</strain>
    </source>
</reference>
<evidence type="ECO:0000259" key="13">
    <source>
        <dbReference type="PROSITE" id="PS50929"/>
    </source>
</evidence>
<evidence type="ECO:0000256" key="11">
    <source>
        <dbReference type="SAM" id="Phobius"/>
    </source>
</evidence>
<feature type="compositionally biased region" description="Low complexity" evidence="10">
    <location>
        <begin position="221"/>
        <end position="231"/>
    </location>
</feature>
<dbReference type="GO" id="GO:0016020">
    <property type="term" value="C:membrane"/>
    <property type="evidence" value="ECO:0007669"/>
    <property type="project" value="UniProtKB-SubCell"/>
</dbReference>
<comment type="caution">
    <text evidence="14">The sequence shown here is derived from an EMBL/GenBank/DDBJ whole genome shotgun (WGS) entry which is preliminary data.</text>
</comment>
<dbReference type="PROSITE" id="PS50929">
    <property type="entry name" value="ABC_TM1F"/>
    <property type="match status" value="2"/>
</dbReference>
<feature type="transmembrane region" description="Helical" evidence="11">
    <location>
        <begin position="941"/>
        <end position="965"/>
    </location>
</feature>
<keyword evidence="5" id="KW-0547">Nucleotide-binding</keyword>
<dbReference type="CDD" id="cd18596">
    <property type="entry name" value="ABC_6TM_VMR1_D1_like"/>
    <property type="match status" value="1"/>
</dbReference>
<feature type="domain" description="ABC transporter" evidence="12">
    <location>
        <begin position="1126"/>
        <end position="1363"/>
    </location>
</feature>
<dbReference type="STRING" id="92696.A0A4R0RXG3"/>
<evidence type="ECO:0000256" key="3">
    <source>
        <dbReference type="ARBA" id="ARBA00022692"/>
    </source>
</evidence>
<dbReference type="Gene3D" id="3.40.50.300">
    <property type="entry name" value="P-loop containing nucleotide triphosphate hydrolases"/>
    <property type="match status" value="2"/>
</dbReference>
<sequence>MPRQHTPIDPEDIPKDVPLTDTASWIAMALHSYNDGVILKANRTDHLKLEDLPPLSDRNFLKNLVVRSYQYLDPLVNKSKLHLGLRLILRVFPRENAEMALLLVVRVLLSFLGPLGINRLLNYIETGGEGAIVQPWVWVLWLLLGPSLGSIAFDWYYYRAGMMVTQNQAIITQLIFDHALRMRVKSDVAKTGSASAAATPAATTPDNQSVAESSAAADTASVATSATKVPAPGKGKDTSKDSPAKADEKFERSTNSNLVGKMNNLVTTDLATLEAGQSFLLLLVYVPVQIILSMMILHSLLGWSVYPGLATMAAMVPIPGYVAKLLRNVQVEKMKKSDSRVQNVTETMNGIRMVKLFGWEPKISQQLGEKRDEELRAIRKHKLLSLLNGVANNLIPIATTIVTYATYVGRLTRSSFYAFFASMAIFEIVQEHFAGTFHLLPQIIQAKVSLDRMSEFLDDTELLDEFTPDSSNSSSRIISAPEIEEHEVGIRNASFTWTASSNGAATPGSTRRNFTLKIEDEVFFKNGAINLIIGQTGSGKTSLLMALLGEMHYIPAGPDSLVSLPRAGGVAYHAQESWVLNETIRNNILFGSPYDEGRYNAVIDQCGLKPDLAMFSAGDQTEVGEKGLTLRQVIPVYPSRSVLTEELLTVAARVTLARAVYSSAAVLLLDDVLAALDVHTAKSIVNKCFRGELLRGRTVILVTHNVALMSPVADFVVSLSTDGRVLSQGSLSNALAKDQKLQSEVKKEHEAIEKEEQTVEQTEAVDDPKKSSGQLVVEEEVAMGHIGWSALKLYFTSLPGSSNPVIFWLAFTVVILASKILSQLDVWVLGLWASQYETHDPSSVPVPYYLTLYSVTILGGFAAYAASYGLWVVGSIRASRRVHQLLVESVLGAALRWLDKTPISRILTRCTQDIASIDTSFAGAVYYVIDVFLQIFMKFGAILIISPVFIFPGLFVMAVGGWFGHVYMRAQLPVKREMSNAKSPVLANFGSAIGGLVSIRAYGAQAAFRKESFLRIDRFTRTQITYWNLNRWVGVRSSILAGLFASGLAAYLIYGPQNRDASTTGFSLTMAVGFSGMILWFVRLLNMAEIEGNSMERVEQYLTIEQEPKATDAGVPPAYWPASGDLRVEKLSARYSPDGPKVLHDLTFHIKSGERIGIVGRTGSGKSSLTLALLRCIIAEGDMFYDGLSTQSLNLDALRSSITIIPQVPELLSGTLRQNLDPFSEHDDAELNDALRSAGLFSLQSEDDEDRITLETAISGGGSNLSVGQRQILALARAIVRRSKLLILDEATSAIDYETDNIIQTSLRSKLDKDVTLLTVAHRLQTIMDSDRIMVLDSGHIAEFDKPSELLKNEKGLLRRLVDESGDKEKLIAMTNGNERSV</sequence>
<feature type="domain" description="ABC transmembrane type-1" evidence="13">
    <location>
        <begin position="99"/>
        <end position="442"/>
    </location>
</feature>
<proteinExistence type="predicted"/>
<dbReference type="InterPro" id="IPR003439">
    <property type="entry name" value="ABC_transporter-like_ATP-bd"/>
</dbReference>
<dbReference type="FunFam" id="1.20.1560.10:FF:000013">
    <property type="entry name" value="ABC transporter C family member 2"/>
    <property type="match status" value="1"/>
</dbReference>
<keyword evidence="9" id="KW-0175">Coiled coil</keyword>
<dbReference type="Pfam" id="PF00005">
    <property type="entry name" value="ABC_tran"/>
    <property type="match status" value="1"/>
</dbReference>
<comment type="subcellular location">
    <subcellularLocation>
        <location evidence="1">Membrane</location>
        <topology evidence="1">Multi-pass membrane protein</topology>
    </subcellularLocation>
</comment>
<name>A0A4R0RXG3_9APHY</name>
<feature type="region of interest" description="Disordered" evidence="10">
    <location>
        <begin position="221"/>
        <end position="253"/>
    </location>
</feature>
<dbReference type="GO" id="GO:0005524">
    <property type="term" value="F:ATP binding"/>
    <property type="evidence" value="ECO:0007669"/>
    <property type="project" value="UniProtKB-KW"/>
</dbReference>
<evidence type="ECO:0000313" key="15">
    <source>
        <dbReference type="Proteomes" id="UP000292702"/>
    </source>
</evidence>
<dbReference type="Proteomes" id="UP000292702">
    <property type="component" value="Unassembled WGS sequence"/>
</dbReference>
<evidence type="ECO:0000313" key="14">
    <source>
        <dbReference type="EMBL" id="TCD68828.1"/>
    </source>
</evidence>
<dbReference type="PANTHER" id="PTHR24223">
    <property type="entry name" value="ATP-BINDING CASSETTE SUB-FAMILY C"/>
    <property type="match status" value="1"/>
</dbReference>
<evidence type="ECO:0008006" key="16">
    <source>
        <dbReference type="Google" id="ProtNLM"/>
    </source>
</evidence>
<dbReference type="GO" id="GO:0016887">
    <property type="term" value="F:ATP hydrolysis activity"/>
    <property type="evidence" value="ECO:0007669"/>
    <property type="project" value="InterPro"/>
</dbReference>
<feature type="compositionally biased region" description="Basic and acidic residues" evidence="10">
    <location>
        <begin position="234"/>
        <end position="252"/>
    </location>
</feature>
<dbReference type="CDD" id="cd03244">
    <property type="entry name" value="ABCC_MRP_domain2"/>
    <property type="match status" value="1"/>
</dbReference>
<keyword evidence="2" id="KW-0813">Transport</keyword>
<evidence type="ECO:0000256" key="4">
    <source>
        <dbReference type="ARBA" id="ARBA00022737"/>
    </source>
</evidence>
<evidence type="ECO:0000256" key="5">
    <source>
        <dbReference type="ARBA" id="ARBA00022741"/>
    </source>
</evidence>
<dbReference type="Gene3D" id="1.20.1560.10">
    <property type="entry name" value="ABC transporter type 1, transmembrane domain"/>
    <property type="match status" value="2"/>
</dbReference>
<feature type="transmembrane region" description="Helical" evidence="11">
    <location>
        <begin position="1066"/>
        <end position="1085"/>
    </location>
</feature>
<dbReference type="InterPro" id="IPR003593">
    <property type="entry name" value="AAA+_ATPase"/>
</dbReference>
<feature type="domain" description="ABC transmembrane type-1" evidence="13">
    <location>
        <begin position="809"/>
        <end position="1087"/>
    </location>
</feature>
<evidence type="ECO:0000256" key="6">
    <source>
        <dbReference type="ARBA" id="ARBA00022840"/>
    </source>
</evidence>
<feature type="coiled-coil region" evidence="9">
    <location>
        <begin position="738"/>
        <end position="765"/>
    </location>
</feature>
<dbReference type="PANTHER" id="PTHR24223:SF356">
    <property type="entry name" value="ATP-BINDING CASSETTE TRANSPORTER ABC4"/>
    <property type="match status" value="1"/>
</dbReference>
<dbReference type="FunFam" id="3.40.50.300:FF:000838">
    <property type="entry name" value="ABC multidrug transporter (Eurofung)"/>
    <property type="match status" value="1"/>
</dbReference>
<feature type="transmembrane region" description="Helical" evidence="11">
    <location>
        <begin position="137"/>
        <end position="158"/>
    </location>
</feature>
<feature type="domain" description="ABC transporter" evidence="12">
    <location>
        <begin position="490"/>
        <end position="747"/>
    </location>
</feature>
<feature type="transmembrane region" description="Helical" evidence="11">
    <location>
        <begin position="99"/>
        <end position="117"/>
    </location>
</feature>
<dbReference type="OrthoDB" id="6500128at2759"/>
<dbReference type="EMBL" id="RWJN01000056">
    <property type="protein sequence ID" value="TCD68828.1"/>
    <property type="molecule type" value="Genomic_DNA"/>
</dbReference>
<feature type="transmembrane region" description="Helical" evidence="11">
    <location>
        <begin position="306"/>
        <end position="326"/>
    </location>
</feature>
<keyword evidence="8 11" id="KW-0472">Membrane</keyword>
<dbReference type="InterPro" id="IPR050173">
    <property type="entry name" value="ABC_transporter_C-like"/>
</dbReference>
<evidence type="ECO:0000256" key="7">
    <source>
        <dbReference type="ARBA" id="ARBA00022989"/>
    </source>
</evidence>
<feature type="transmembrane region" description="Helical" evidence="11">
    <location>
        <begin position="279"/>
        <end position="300"/>
    </location>
</feature>
<organism evidence="14 15">
    <name type="scientific">Steccherinum ochraceum</name>
    <dbReference type="NCBI Taxonomy" id="92696"/>
    <lineage>
        <taxon>Eukaryota</taxon>
        <taxon>Fungi</taxon>
        <taxon>Dikarya</taxon>
        <taxon>Basidiomycota</taxon>
        <taxon>Agaricomycotina</taxon>
        <taxon>Agaricomycetes</taxon>
        <taxon>Polyporales</taxon>
        <taxon>Steccherinaceae</taxon>
        <taxon>Steccherinum</taxon>
    </lineage>
</organism>